<name>A0ABS5E1J3_9BURK</name>
<protein>
    <submittedName>
        <fullName evidence="6">LysR family transcriptional regulator</fullName>
    </submittedName>
</protein>
<evidence type="ECO:0000256" key="4">
    <source>
        <dbReference type="ARBA" id="ARBA00023163"/>
    </source>
</evidence>
<dbReference type="PROSITE" id="PS50931">
    <property type="entry name" value="HTH_LYSR"/>
    <property type="match status" value="1"/>
</dbReference>
<evidence type="ECO:0000259" key="5">
    <source>
        <dbReference type="PROSITE" id="PS50931"/>
    </source>
</evidence>
<keyword evidence="4" id="KW-0804">Transcription</keyword>
<reference evidence="6 7" key="1">
    <citation type="submission" date="2021-04" db="EMBL/GenBank/DDBJ databases">
        <title>The genome sequence of type strain Ideonella paludis KCTC 32238.</title>
        <authorList>
            <person name="Liu Y."/>
        </authorList>
    </citation>
    <scope>NUCLEOTIDE SEQUENCE [LARGE SCALE GENOMIC DNA]</scope>
    <source>
        <strain evidence="6 7">KCTC 32238</strain>
    </source>
</reference>
<comment type="caution">
    <text evidence="6">The sequence shown here is derived from an EMBL/GenBank/DDBJ whole genome shotgun (WGS) entry which is preliminary data.</text>
</comment>
<dbReference type="InterPro" id="IPR036388">
    <property type="entry name" value="WH-like_DNA-bd_sf"/>
</dbReference>
<dbReference type="Pfam" id="PF00126">
    <property type="entry name" value="HTH_1"/>
    <property type="match status" value="1"/>
</dbReference>
<evidence type="ECO:0000313" key="7">
    <source>
        <dbReference type="Proteomes" id="UP000672097"/>
    </source>
</evidence>
<dbReference type="EMBL" id="JAGQDG010000006">
    <property type="protein sequence ID" value="MBQ0936906.1"/>
    <property type="molecule type" value="Genomic_DNA"/>
</dbReference>
<keyword evidence="3" id="KW-0238">DNA-binding</keyword>
<comment type="similarity">
    <text evidence="1">Belongs to the LysR transcriptional regulatory family.</text>
</comment>
<evidence type="ECO:0000256" key="1">
    <source>
        <dbReference type="ARBA" id="ARBA00009437"/>
    </source>
</evidence>
<keyword evidence="2" id="KW-0805">Transcription regulation</keyword>
<dbReference type="Gene3D" id="1.10.10.10">
    <property type="entry name" value="Winged helix-like DNA-binding domain superfamily/Winged helix DNA-binding domain"/>
    <property type="match status" value="1"/>
</dbReference>
<accession>A0ABS5E1J3</accession>
<dbReference type="Gene3D" id="3.40.190.290">
    <property type="match status" value="1"/>
</dbReference>
<organism evidence="6 7">
    <name type="scientific">Ideonella paludis</name>
    <dbReference type="NCBI Taxonomy" id="1233411"/>
    <lineage>
        <taxon>Bacteria</taxon>
        <taxon>Pseudomonadati</taxon>
        <taxon>Pseudomonadota</taxon>
        <taxon>Betaproteobacteria</taxon>
        <taxon>Burkholderiales</taxon>
        <taxon>Sphaerotilaceae</taxon>
        <taxon>Ideonella</taxon>
    </lineage>
</organism>
<evidence type="ECO:0000256" key="2">
    <source>
        <dbReference type="ARBA" id="ARBA00023015"/>
    </source>
</evidence>
<proteinExistence type="inferred from homology"/>
<dbReference type="RefSeq" id="WP_210810306.1">
    <property type="nucleotide sequence ID" value="NZ_JAGQDG010000006.1"/>
</dbReference>
<dbReference type="PANTHER" id="PTHR30126">
    <property type="entry name" value="HTH-TYPE TRANSCRIPTIONAL REGULATOR"/>
    <property type="match status" value="1"/>
</dbReference>
<dbReference type="PANTHER" id="PTHR30126:SF4">
    <property type="entry name" value="LYSR FAMILY TRANSCRIPTIONAL REGULATOR"/>
    <property type="match status" value="1"/>
</dbReference>
<keyword evidence="7" id="KW-1185">Reference proteome</keyword>
<dbReference type="InterPro" id="IPR000847">
    <property type="entry name" value="LysR_HTH_N"/>
</dbReference>
<gene>
    <name evidence="6" type="ORF">KAK11_16385</name>
</gene>
<dbReference type="SUPFAM" id="SSF46785">
    <property type="entry name" value="Winged helix' DNA-binding domain"/>
    <property type="match status" value="1"/>
</dbReference>
<sequence>MKHRRFSAHAVDQRNALTPDALTMMDTIARTGSFAAAARELGKVPSALTYSVRQLEDALDVLLFDRRSRQAKLTAAGEELVSEGRRLLAEMDAVANRVRRVSTGWEAQLTIAIDGVINRPTVLELCEAFYALRPPGHEASGPGTRLRLRTEVLAGTWEALISGQADLAVGVPFETAPATGIECQPLGELNFVFAMAPHHPLAALPGPLSDADIVHHRAVAVADSAQRLSPMTVNLLPGQDVLTVPTMQAKIEAQLRGLGCGFLPEPLVCDLVRAGRLVVQSVQRPRRNAKLGYAWRTASVSAPRKAPQGLALQWWLSQLQSPATRRALLQRASGMQGLHTDVE</sequence>
<dbReference type="Proteomes" id="UP000672097">
    <property type="component" value="Unassembled WGS sequence"/>
</dbReference>
<dbReference type="Pfam" id="PF03466">
    <property type="entry name" value="LysR_substrate"/>
    <property type="match status" value="1"/>
</dbReference>
<dbReference type="SUPFAM" id="SSF53850">
    <property type="entry name" value="Periplasmic binding protein-like II"/>
    <property type="match status" value="1"/>
</dbReference>
<dbReference type="InterPro" id="IPR036390">
    <property type="entry name" value="WH_DNA-bd_sf"/>
</dbReference>
<dbReference type="InterPro" id="IPR005119">
    <property type="entry name" value="LysR_subst-bd"/>
</dbReference>
<evidence type="ECO:0000256" key="3">
    <source>
        <dbReference type="ARBA" id="ARBA00023125"/>
    </source>
</evidence>
<evidence type="ECO:0000313" key="6">
    <source>
        <dbReference type="EMBL" id="MBQ0936906.1"/>
    </source>
</evidence>
<feature type="domain" description="HTH lysR-type" evidence="5">
    <location>
        <begin position="17"/>
        <end position="74"/>
    </location>
</feature>